<evidence type="ECO:0000313" key="3">
    <source>
        <dbReference type="EMBL" id="CAI4020808.1"/>
    </source>
</evidence>
<name>A0A9P1GTN8_9DINO</name>
<dbReference type="GO" id="GO:0005737">
    <property type="term" value="C:cytoplasm"/>
    <property type="evidence" value="ECO:0007669"/>
    <property type="project" value="TreeGrafter"/>
</dbReference>
<dbReference type="InterPro" id="IPR000340">
    <property type="entry name" value="Dual-sp_phosphatase_cat-dom"/>
</dbReference>
<dbReference type="EMBL" id="CAMXCT030006833">
    <property type="protein sequence ID" value="CAL4808120.1"/>
    <property type="molecule type" value="Genomic_DNA"/>
</dbReference>
<dbReference type="InterPro" id="IPR000387">
    <property type="entry name" value="Tyr_Pase_dom"/>
</dbReference>
<dbReference type="Pfam" id="PF00782">
    <property type="entry name" value="DSPc"/>
    <property type="match status" value="1"/>
</dbReference>
<dbReference type="PANTHER" id="PTHR46377">
    <property type="entry name" value="DUAL SPECIFICITY PROTEIN PHOSPHATASE 19"/>
    <property type="match status" value="1"/>
</dbReference>
<reference evidence="4 5" key="2">
    <citation type="submission" date="2024-05" db="EMBL/GenBank/DDBJ databases">
        <authorList>
            <person name="Chen Y."/>
            <person name="Shah S."/>
            <person name="Dougan E. K."/>
            <person name="Thang M."/>
            <person name="Chan C."/>
        </authorList>
    </citation>
    <scope>NUCLEOTIDE SEQUENCE [LARGE SCALE GENOMIC DNA]</scope>
</reference>
<evidence type="ECO:0000313" key="4">
    <source>
        <dbReference type="EMBL" id="CAL4808120.1"/>
    </source>
</evidence>
<comment type="caution">
    <text evidence="3">The sequence shown here is derived from an EMBL/GenBank/DDBJ whole genome shotgun (WGS) entry which is preliminary data.</text>
</comment>
<dbReference type="SMART" id="SM00195">
    <property type="entry name" value="DSPc"/>
    <property type="match status" value="1"/>
</dbReference>
<evidence type="ECO:0000259" key="2">
    <source>
        <dbReference type="PROSITE" id="PS50056"/>
    </source>
</evidence>
<dbReference type="PROSITE" id="PS50056">
    <property type="entry name" value="TYR_PHOSPHATASE_2"/>
    <property type="match status" value="1"/>
</dbReference>
<organism evidence="3">
    <name type="scientific">Cladocopium goreaui</name>
    <dbReference type="NCBI Taxonomy" id="2562237"/>
    <lineage>
        <taxon>Eukaryota</taxon>
        <taxon>Sar</taxon>
        <taxon>Alveolata</taxon>
        <taxon>Dinophyceae</taxon>
        <taxon>Suessiales</taxon>
        <taxon>Symbiodiniaceae</taxon>
        <taxon>Cladocopium</taxon>
    </lineage>
</organism>
<protein>
    <submittedName>
        <fullName evidence="4">Dual specificity protein phosphatase 1B (AtDsPTP1B) (MAPK phosphatase 2) (AtMKP2)</fullName>
    </submittedName>
</protein>
<dbReference type="Gene3D" id="3.90.190.10">
    <property type="entry name" value="Protein tyrosine phosphatase superfamily"/>
    <property type="match status" value="1"/>
</dbReference>
<dbReference type="SUPFAM" id="SSF52799">
    <property type="entry name" value="(Phosphotyrosine protein) phosphatases II"/>
    <property type="match status" value="1"/>
</dbReference>
<dbReference type="PANTHER" id="PTHR46377:SF1">
    <property type="entry name" value="DUAL SPECIFICITY PROTEIN PHOSPHATASE 19"/>
    <property type="match status" value="1"/>
</dbReference>
<dbReference type="AlphaFoldDB" id="A0A9P1GTN8"/>
<proteinExistence type="predicted"/>
<feature type="domain" description="Tyrosine specific protein phosphatases" evidence="2">
    <location>
        <begin position="109"/>
        <end position="169"/>
    </location>
</feature>
<dbReference type="CDD" id="cd14498">
    <property type="entry name" value="DSP"/>
    <property type="match status" value="1"/>
</dbReference>
<feature type="domain" description="Tyrosine-protein phosphatase" evidence="1">
    <location>
        <begin position="13"/>
        <end position="188"/>
    </location>
</feature>
<dbReference type="Proteomes" id="UP001152797">
    <property type="component" value="Unassembled WGS sequence"/>
</dbReference>
<evidence type="ECO:0000259" key="1">
    <source>
        <dbReference type="PROSITE" id="PS50054"/>
    </source>
</evidence>
<dbReference type="EMBL" id="CAMXCT020006833">
    <property type="protein sequence ID" value="CAL1174183.1"/>
    <property type="molecule type" value="Genomic_DNA"/>
</dbReference>
<dbReference type="InterPro" id="IPR029021">
    <property type="entry name" value="Prot-tyrosine_phosphatase-like"/>
</dbReference>
<dbReference type="GO" id="GO:0008579">
    <property type="term" value="F:JUN kinase phosphatase activity"/>
    <property type="evidence" value="ECO:0007669"/>
    <property type="project" value="TreeGrafter"/>
</dbReference>
<dbReference type="InterPro" id="IPR020422">
    <property type="entry name" value="TYR_PHOSPHATASE_DUAL_dom"/>
</dbReference>
<dbReference type="OrthoDB" id="2017893at2759"/>
<evidence type="ECO:0000313" key="5">
    <source>
        <dbReference type="Proteomes" id="UP001152797"/>
    </source>
</evidence>
<accession>A0A9P1GTN8</accession>
<dbReference type="EMBL" id="CAMXCT010006833">
    <property type="protein sequence ID" value="CAI4020808.1"/>
    <property type="molecule type" value="Genomic_DNA"/>
</dbReference>
<gene>
    <name evidence="3" type="ORF">C1SCF055_LOCUS45192</name>
</gene>
<reference evidence="3" key="1">
    <citation type="submission" date="2022-10" db="EMBL/GenBank/DDBJ databases">
        <authorList>
            <person name="Chen Y."/>
            <person name="Dougan E. K."/>
            <person name="Chan C."/>
            <person name="Rhodes N."/>
            <person name="Thang M."/>
        </authorList>
    </citation>
    <scope>NUCLEOTIDE SEQUENCE</scope>
</reference>
<sequence>MSGEGDFEVEVPDASEIIDGLFVGTAEAGIEATVGANCRQIRYILNVGGCVTPAMFAAVAEALANAENGNDDGRGTKTLAWNNDQVYTQNGVVTLAMPMDDFGRTQLTEAFLQRCFDFIAAGLEEGRVLVHCRLGVNRSVTVAAAFLMRRNRFSADQALQLLRERRPGAQPNEAYCEQLRQMPQSWEDGQVADAEYDAIALAP</sequence>
<dbReference type="PROSITE" id="PS50054">
    <property type="entry name" value="TYR_PHOSPHATASE_DUAL"/>
    <property type="match status" value="1"/>
</dbReference>
<keyword evidence="5" id="KW-1185">Reference proteome</keyword>